<dbReference type="GO" id="GO:0034164">
    <property type="term" value="P:negative regulation of toll-like receptor 9 signaling pathway"/>
    <property type="evidence" value="ECO:0007669"/>
    <property type="project" value="TreeGrafter"/>
</dbReference>
<dbReference type="InterPro" id="IPR011993">
    <property type="entry name" value="PH-like_dom_sf"/>
</dbReference>
<keyword evidence="1" id="KW-0812">Transmembrane</keyword>
<dbReference type="PANTHER" id="PTHR37402:SF1">
    <property type="entry name" value="GRAM DOMAIN-CONTAINING PROTEIN 4"/>
    <property type="match status" value="1"/>
</dbReference>
<dbReference type="EMBL" id="JH430293">
    <property type="status" value="NOT_ANNOTATED_CDS"/>
    <property type="molecule type" value="Genomic_DNA"/>
</dbReference>
<dbReference type="HOGENOM" id="CLU_434995_0_0_1"/>
<dbReference type="InterPro" id="IPR004182">
    <property type="entry name" value="GRAM"/>
</dbReference>
<dbReference type="InterPro" id="IPR037847">
    <property type="entry name" value="GRAMDC4"/>
</dbReference>
<dbReference type="eggNOG" id="ENOG502QPMR">
    <property type="taxonomic scope" value="Eukaryota"/>
</dbReference>
<proteinExistence type="predicted"/>
<dbReference type="Pfam" id="PF02893">
    <property type="entry name" value="GRAM"/>
    <property type="match status" value="1"/>
</dbReference>
<keyword evidence="1" id="KW-1133">Transmembrane helix</keyword>
<keyword evidence="4" id="KW-1185">Reference proteome</keyword>
<organism evidence="3 4">
    <name type="scientific">Strigamia maritima</name>
    <name type="common">European centipede</name>
    <name type="synonym">Geophilus maritimus</name>
    <dbReference type="NCBI Taxonomy" id="126957"/>
    <lineage>
        <taxon>Eukaryota</taxon>
        <taxon>Metazoa</taxon>
        <taxon>Ecdysozoa</taxon>
        <taxon>Arthropoda</taxon>
        <taxon>Myriapoda</taxon>
        <taxon>Chilopoda</taxon>
        <taxon>Pleurostigmophora</taxon>
        <taxon>Geophilomorpha</taxon>
        <taxon>Linotaeniidae</taxon>
        <taxon>Strigamia</taxon>
    </lineage>
</organism>
<dbReference type="AlphaFoldDB" id="T1IJH8"/>
<feature type="transmembrane region" description="Helical" evidence="1">
    <location>
        <begin position="368"/>
        <end position="388"/>
    </location>
</feature>
<dbReference type="EnsemblMetazoa" id="SMAR001047-RA">
    <property type="protein sequence ID" value="SMAR001047-PA"/>
    <property type="gene ID" value="SMAR001047"/>
</dbReference>
<dbReference type="PANTHER" id="PTHR37402">
    <property type="entry name" value="GRAM DOMAIN-CONTAINING PROTEIN 4"/>
    <property type="match status" value="1"/>
</dbReference>
<dbReference type="Gene3D" id="2.30.29.30">
    <property type="entry name" value="Pleckstrin-homology domain (PH domain)/Phosphotyrosine-binding domain (PTB)"/>
    <property type="match status" value="1"/>
</dbReference>
<keyword evidence="1" id="KW-0472">Membrane</keyword>
<evidence type="ECO:0000259" key="2">
    <source>
        <dbReference type="SMART" id="SM00568"/>
    </source>
</evidence>
<sequence>MGKQHTSVTMCHDHESAAHKSQLLPDQILEILEFRSQRYKKLYGTSLVFTTAGKFSFEITNNTDSDTDDLADYECNADFQAQFMGTVMENERLASELEYLKYDKVKDLSNKLRAQRDLRQGLEEELRAKRSSQPHRKFSQPGRDIFHKSKSMVNLPADANSETDAEIAEDALMTQESEIGSRTVFYRPQLSFRLKSWLSNKYEELIHDISEIKTEVEVLNDEGEQLSPSKLKRNLLRLGNFLNPFEELLQSFRSIIRWENPPLSFTVFTIYMVIIYKDWLLSTIFLIIVSVFFYTYLRHKGWSFGNEVENITNYSNLEIEKDLGMRDQISILFTVARRAQNHAGLGSDILEKMRNLLLWREPELTKPVVIFCSVALVCSLLFPFFFLVRMAGLGLGVRSVSAVQNNSTLRSNVSSSSFNTLETQEISTPASFHNIFQLPVYEIPMSSWKNGRRCILVNKEKIFALGFKIGNMYLTNNYLCFESSKTASSKNVIIHLDTIKTITKAKLYQWVPGGGKAIEIKINNSRKVFIFVFQVHIFGPIVNRDEAFDSIMGIGFTNDYIWAKTNESSSSQ</sequence>
<feature type="transmembrane region" description="Helical" evidence="1">
    <location>
        <begin position="279"/>
        <end position="297"/>
    </location>
</feature>
<name>T1IJH8_STRMM</name>
<protein>
    <recommendedName>
        <fullName evidence="2">GRAM domain-containing protein</fullName>
    </recommendedName>
</protein>
<reference evidence="3" key="2">
    <citation type="submission" date="2015-02" db="UniProtKB">
        <authorList>
            <consortium name="EnsemblMetazoa"/>
        </authorList>
    </citation>
    <scope>IDENTIFICATION</scope>
</reference>
<evidence type="ECO:0000313" key="4">
    <source>
        <dbReference type="Proteomes" id="UP000014500"/>
    </source>
</evidence>
<dbReference type="OMA" id="MCHDHES"/>
<dbReference type="Proteomes" id="UP000014500">
    <property type="component" value="Unassembled WGS sequence"/>
</dbReference>
<dbReference type="SMART" id="SM00568">
    <property type="entry name" value="GRAM"/>
    <property type="match status" value="1"/>
</dbReference>
<accession>T1IJH8</accession>
<dbReference type="STRING" id="126957.T1IJH8"/>
<feature type="domain" description="GRAM" evidence="2">
    <location>
        <begin position="430"/>
        <end position="506"/>
    </location>
</feature>
<evidence type="ECO:0000313" key="3">
    <source>
        <dbReference type="EnsemblMetazoa" id="SMAR001047-PA"/>
    </source>
</evidence>
<reference evidence="4" key="1">
    <citation type="submission" date="2011-05" db="EMBL/GenBank/DDBJ databases">
        <authorList>
            <person name="Richards S.R."/>
            <person name="Qu J."/>
            <person name="Jiang H."/>
            <person name="Jhangiani S.N."/>
            <person name="Agravi P."/>
            <person name="Goodspeed R."/>
            <person name="Gross S."/>
            <person name="Mandapat C."/>
            <person name="Jackson L."/>
            <person name="Mathew T."/>
            <person name="Pu L."/>
            <person name="Thornton R."/>
            <person name="Saada N."/>
            <person name="Wilczek-Boney K.B."/>
            <person name="Lee S."/>
            <person name="Kovar C."/>
            <person name="Wu Y."/>
            <person name="Scherer S.E."/>
            <person name="Worley K.C."/>
            <person name="Muzny D.M."/>
            <person name="Gibbs R."/>
        </authorList>
    </citation>
    <scope>NUCLEOTIDE SEQUENCE</scope>
    <source>
        <strain evidence="4">Brora</strain>
    </source>
</reference>
<evidence type="ECO:0000256" key="1">
    <source>
        <dbReference type="SAM" id="Phobius"/>
    </source>
</evidence>
<dbReference type="GO" id="GO:0006915">
    <property type="term" value="P:apoptotic process"/>
    <property type="evidence" value="ECO:0007669"/>
    <property type="project" value="InterPro"/>
</dbReference>
<dbReference type="PhylomeDB" id="T1IJH8"/>